<evidence type="ECO:0000313" key="5">
    <source>
        <dbReference type="EMBL" id="KKN48573.1"/>
    </source>
</evidence>
<evidence type="ECO:0000256" key="3">
    <source>
        <dbReference type="ARBA" id="ARBA00022801"/>
    </source>
</evidence>
<dbReference type="AlphaFoldDB" id="A0A0F9U4K5"/>
<evidence type="ECO:0000256" key="1">
    <source>
        <dbReference type="ARBA" id="ARBA00001946"/>
    </source>
</evidence>
<dbReference type="Pfam" id="PF08774">
    <property type="entry name" value="VRR_NUC"/>
    <property type="match status" value="1"/>
</dbReference>
<feature type="domain" description="VRR-NUC" evidence="4">
    <location>
        <begin position="12"/>
        <end position="91"/>
    </location>
</feature>
<evidence type="ECO:0000259" key="4">
    <source>
        <dbReference type="SMART" id="SM00990"/>
    </source>
</evidence>
<comment type="caution">
    <text evidence="5">The sequence shown here is derived from an EMBL/GenBank/DDBJ whole genome shotgun (WGS) entry which is preliminary data.</text>
</comment>
<dbReference type="GO" id="GO:0016788">
    <property type="term" value="F:hydrolase activity, acting on ester bonds"/>
    <property type="evidence" value="ECO:0007669"/>
    <property type="project" value="InterPro"/>
</dbReference>
<sequence length="102" mass="12083">MAAIYTSRSWSMLESIVERALKRLCRRKLSLCIKSETLARGFPDRMVLAFPRRVEFVELKRIGTTLEPAQRIWSKRLRLLGFTVRVLHTPEQVEEWGERFFS</sequence>
<dbReference type="GO" id="GO:0003676">
    <property type="term" value="F:nucleic acid binding"/>
    <property type="evidence" value="ECO:0007669"/>
    <property type="project" value="InterPro"/>
</dbReference>
<comment type="cofactor">
    <cofactor evidence="1">
        <name>Mg(2+)</name>
        <dbReference type="ChEBI" id="CHEBI:18420"/>
    </cofactor>
</comment>
<evidence type="ECO:0000256" key="2">
    <source>
        <dbReference type="ARBA" id="ARBA00022722"/>
    </source>
</evidence>
<name>A0A0F9U4K5_9ZZZZ</name>
<organism evidence="5">
    <name type="scientific">marine sediment metagenome</name>
    <dbReference type="NCBI Taxonomy" id="412755"/>
    <lineage>
        <taxon>unclassified sequences</taxon>
        <taxon>metagenomes</taxon>
        <taxon>ecological metagenomes</taxon>
    </lineage>
</organism>
<protein>
    <recommendedName>
        <fullName evidence="4">VRR-NUC domain-containing protein</fullName>
    </recommendedName>
</protein>
<dbReference type="SMART" id="SM00990">
    <property type="entry name" value="VRR_NUC"/>
    <property type="match status" value="1"/>
</dbReference>
<dbReference type="EMBL" id="LAZR01001215">
    <property type="protein sequence ID" value="KKN48573.1"/>
    <property type="molecule type" value="Genomic_DNA"/>
</dbReference>
<dbReference type="InterPro" id="IPR011856">
    <property type="entry name" value="tRNA_endonuc-like_dom_sf"/>
</dbReference>
<keyword evidence="2" id="KW-0540">Nuclease</keyword>
<dbReference type="InterPro" id="IPR014883">
    <property type="entry name" value="VRR_NUC"/>
</dbReference>
<proteinExistence type="predicted"/>
<dbReference type="GO" id="GO:0004518">
    <property type="term" value="F:nuclease activity"/>
    <property type="evidence" value="ECO:0007669"/>
    <property type="project" value="UniProtKB-KW"/>
</dbReference>
<dbReference type="Gene3D" id="3.40.1350.10">
    <property type="match status" value="1"/>
</dbReference>
<accession>A0A0F9U4K5</accession>
<keyword evidence="3" id="KW-0378">Hydrolase</keyword>
<reference evidence="5" key="1">
    <citation type="journal article" date="2015" name="Nature">
        <title>Complex archaea that bridge the gap between prokaryotes and eukaryotes.</title>
        <authorList>
            <person name="Spang A."/>
            <person name="Saw J.H."/>
            <person name="Jorgensen S.L."/>
            <person name="Zaremba-Niedzwiedzka K."/>
            <person name="Martijn J."/>
            <person name="Lind A.E."/>
            <person name="van Eijk R."/>
            <person name="Schleper C."/>
            <person name="Guy L."/>
            <person name="Ettema T.J."/>
        </authorList>
    </citation>
    <scope>NUCLEOTIDE SEQUENCE</scope>
</reference>
<gene>
    <name evidence="5" type="ORF">LCGC14_0651600</name>
</gene>